<keyword evidence="3" id="KW-1185">Reference proteome</keyword>
<gene>
    <name evidence="2" type="ORF">A176_001995</name>
</gene>
<dbReference type="PATRIC" id="fig|1297742.4.peg.2018"/>
<dbReference type="EMBL" id="CP012109">
    <property type="protein sequence ID" value="AKQ65083.1"/>
    <property type="molecule type" value="Genomic_DNA"/>
</dbReference>
<dbReference type="PROSITE" id="PS51257">
    <property type="entry name" value="PROKAR_LIPOPROTEIN"/>
    <property type="match status" value="1"/>
</dbReference>
<organism evidence="2 3">
    <name type="scientific">Pseudomyxococcus hansupus</name>
    <dbReference type="NCBI Taxonomy" id="1297742"/>
    <lineage>
        <taxon>Bacteria</taxon>
        <taxon>Pseudomonadati</taxon>
        <taxon>Myxococcota</taxon>
        <taxon>Myxococcia</taxon>
        <taxon>Myxococcales</taxon>
        <taxon>Cystobacterineae</taxon>
        <taxon>Myxococcaceae</taxon>
        <taxon>Pseudomyxococcus</taxon>
    </lineage>
</organism>
<evidence type="ECO:0000313" key="3">
    <source>
        <dbReference type="Proteomes" id="UP000009026"/>
    </source>
</evidence>
<dbReference type="RefSeq" id="WP_002640422.1">
    <property type="nucleotide sequence ID" value="NZ_CP012109.1"/>
</dbReference>
<evidence type="ECO:0008006" key="4">
    <source>
        <dbReference type="Google" id="ProtNLM"/>
    </source>
</evidence>
<feature type="compositionally biased region" description="Polar residues" evidence="1">
    <location>
        <begin position="32"/>
        <end position="43"/>
    </location>
</feature>
<dbReference type="STRING" id="1297742.A176_001995"/>
<proteinExistence type="predicted"/>
<protein>
    <recommendedName>
        <fullName evidence="4">Lipoprotein</fullName>
    </recommendedName>
</protein>
<dbReference type="KEGG" id="mym:A176_001995"/>
<name>A0A0H4WU55_9BACT</name>
<sequence>MLRKSLLCAAVLLTGCDATNSEEDGFRDGLPSKQSVEMRSPSRNNGQALTAFYGEGEQAEYYRATVAAAATFNGGAASVLNLIEDIVRHVPTSIEGDVAVWGPHTGALDAVTWKLTVTRTEANSYTWVLEGKGKNEADSAFVAFLSGTHTASVDANGERVRGFGAGELLIDWDKAQTLPGVSGDDVGTAEIRYARANASAEASVEAEFRQVRDEERPGSRVDADYRFHQEANAGGELDFVIRKNIDTDPLRSALENLSIKSRWEATGAGRSDIKVSGGDLFGEATLSECWDSNFLSAYFIVSVNPALGYGAVSACGNFSTAVYSTL</sequence>
<evidence type="ECO:0000313" key="2">
    <source>
        <dbReference type="EMBL" id="AKQ65083.1"/>
    </source>
</evidence>
<dbReference type="OrthoDB" id="5379973at2"/>
<feature type="region of interest" description="Disordered" evidence="1">
    <location>
        <begin position="23"/>
        <end position="43"/>
    </location>
</feature>
<accession>A0A0H4WU55</accession>
<evidence type="ECO:0000256" key="1">
    <source>
        <dbReference type="SAM" id="MobiDB-lite"/>
    </source>
</evidence>
<dbReference type="AlphaFoldDB" id="A0A0H4WU55"/>
<dbReference type="Proteomes" id="UP000009026">
    <property type="component" value="Chromosome"/>
</dbReference>
<reference evidence="2 3" key="1">
    <citation type="journal article" date="2016" name="PLoS ONE">
        <title>Complete Genome Sequence and Comparative Genomics of a Novel Myxobacterium Myxococcus hansupus.</title>
        <authorList>
            <person name="Sharma G."/>
            <person name="Narwani T."/>
            <person name="Subramanian S."/>
        </authorList>
    </citation>
    <scope>NUCLEOTIDE SEQUENCE [LARGE SCALE GENOMIC DNA]</scope>
    <source>
        <strain evidence="3">mixupus</strain>
    </source>
</reference>